<reference evidence="3 4" key="1">
    <citation type="submission" date="2024-07" db="EMBL/GenBank/DDBJ databases">
        <title>Whole genome sequencing of Prodigiosin pigment-producing Streptomyces salinarius isolated from rhizosphere soil of Arachis hypogaea.</title>
        <authorList>
            <person name="Vidhya A."/>
            <person name="Ramya S."/>
        </authorList>
    </citation>
    <scope>NUCLEOTIDE SEQUENCE [LARGE SCALE GENOMIC DNA]</scope>
    <source>
        <strain evidence="3 4">VRMG2420</strain>
    </source>
</reference>
<feature type="transmembrane region" description="Helical" evidence="2">
    <location>
        <begin position="22"/>
        <end position="45"/>
    </location>
</feature>
<dbReference type="Proteomes" id="UP001614264">
    <property type="component" value="Unassembled WGS sequence"/>
</dbReference>
<gene>
    <name evidence="3" type="ORF">AB4829_14810</name>
</gene>
<proteinExistence type="predicted"/>
<evidence type="ECO:0008006" key="5">
    <source>
        <dbReference type="Google" id="ProtNLM"/>
    </source>
</evidence>
<name>A0ABW8BA49_9ACTN</name>
<feature type="compositionally biased region" description="Low complexity" evidence="1">
    <location>
        <begin position="184"/>
        <end position="208"/>
    </location>
</feature>
<feature type="transmembrane region" description="Helical" evidence="2">
    <location>
        <begin position="137"/>
        <end position="156"/>
    </location>
</feature>
<protein>
    <recommendedName>
        <fullName evidence="5">Integral membrane protein</fullName>
    </recommendedName>
</protein>
<evidence type="ECO:0000256" key="2">
    <source>
        <dbReference type="SAM" id="Phobius"/>
    </source>
</evidence>
<comment type="caution">
    <text evidence="3">The sequence shown here is derived from an EMBL/GenBank/DDBJ whole genome shotgun (WGS) entry which is preliminary data.</text>
</comment>
<keyword evidence="2" id="KW-0812">Transmembrane</keyword>
<dbReference type="EMBL" id="JBITPR010000037">
    <property type="protein sequence ID" value="MFI7871854.1"/>
    <property type="molecule type" value="Genomic_DNA"/>
</dbReference>
<dbReference type="RefSeq" id="WP_399592670.1">
    <property type="nucleotide sequence ID" value="NZ_JBITPR010000037.1"/>
</dbReference>
<evidence type="ECO:0000256" key="1">
    <source>
        <dbReference type="SAM" id="MobiDB-lite"/>
    </source>
</evidence>
<feature type="transmembrane region" description="Helical" evidence="2">
    <location>
        <begin position="94"/>
        <end position="117"/>
    </location>
</feature>
<feature type="region of interest" description="Disordered" evidence="1">
    <location>
        <begin position="164"/>
        <end position="208"/>
    </location>
</feature>
<keyword evidence="2" id="KW-0472">Membrane</keyword>
<evidence type="ECO:0000313" key="4">
    <source>
        <dbReference type="Proteomes" id="UP001614264"/>
    </source>
</evidence>
<organism evidence="3 4">
    <name type="scientific">Streptomyces salinarius</name>
    <dbReference type="NCBI Taxonomy" id="2762598"/>
    <lineage>
        <taxon>Bacteria</taxon>
        <taxon>Bacillati</taxon>
        <taxon>Actinomycetota</taxon>
        <taxon>Actinomycetes</taxon>
        <taxon>Kitasatosporales</taxon>
        <taxon>Streptomycetaceae</taxon>
        <taxon>Streptomyces</taxon>
    </lineage>
</organism>
<accession>A0ABW8BA49</accession>
<keyword evidence="4" id="KW-1185">Reference proteome</keyword>
<evidence type="ECO:0000313" key="3">
    <source>
        <dbReference type="EMBL" id="MFI7871854.1"/>
    </source>
</evidence>
<feature type="transmembrane region" description="Helical" evidence="2">
    <location>
        <begin position="60"/>
        <end position="82"/>
    </location>
</feature>
<keyword evidence="2" id="KW-1133">Transmembrane helix</keyword>
<sequence length="208" mass="21965">MTTATTPLPAPAPVWARRAAHAIALCAVPSGLWRVAMAAGVYVGYSDQVLRDVYGIPGWGIAYVVGLSVLTELAALLPLLLVGDRWRPLRPGTLTRLAWTASAVLVLVALWQLVVVLTAESETYLAGGTARTVWGLAYAPLFTVPALMTAVTWSYAKRQRAVGRWTPPAARPSRPGRPRPATPTCPATSALSTPPSGSPCPCTGARSR</sequence>